<dbReference type="EMBL" id="SUMF01000011">
    <property type="protein sequence ID" value="TJZ73191.1"/>
    <property type="molecule type" value="Genomic_DNA"/>
</dbReference>
<dbReference type="RefSeq" id="WP_136773549.1">
    <property type="nucleotide sequence ID" value="NZ_SUMF01000011.1"/>
</dbReference>
<proteinExistence type="predicted"/>
<name>A0A4U0PX99_9NEIS</name>
<reference evidence="1 2" key="1">
    <citation type="submission" date="2019-04" db="EMBL/GenBank/DDBJ databases">
        <title>Chitiniphilus eburnea sp. nov., a novel chitinolytic bacterium isolated from aquaculture sludge.</title>
        <authorList>
            <person name="Sheng M."/>
        </authorList>
    </citation>
    <scope>NUCLEOTIDE SEQUENCE [LARGE SCALE GENOMIC DNA]</scope>
    <source>
        <strain evidence="1 2">HX-2-15</strain>
    </source>
</reference>
<comment type="caution">
    <text evidence="1">The sequence shown here is derived from an EMBL/GenBank/DDBJ whole genome shotgun (WGS) entry which is preliminary data.</text>
</comment>
<evidence type="ECO:0000313" key="2">
    <source>
        <dbReference type="Proteomes" id="UP000310016"/>
    </source>
</evidence>
<keyword evidence="2" id="KW-1185">Reference proteome</keyword>
<dbReference type="Proteomes" id="UP000310016">
    <property type="component" value="Unassembled WGS sequence"/>
</dbReference>
<dbReference type="OrthoDB" id="8477619at2"/>
<accession>A0A4U0PX99</accession>
<protein>
    <submittedName>
        <fullName evidence="1">Uncharacterized protein</fullName>
    </submittedName>
</protein>
<gene>
    <name evidence="1" type="ORF">FAZ21_11275</name>
</gene>
<dbReference type="AlphaFoldDB" id="A0A4U0PX99"/>
<evidence type="ECO:0000313" key="1">
    <source>
        <dbReference type="EMBL" id="TJZ73191.1"/>
    </source>
</evidence>
<sequence>MGSTPNSYGGVAWMVRYGKSDTSGYTVNDPAQTAAVSGVRYRTQASQAQAGPNKSLDSSFGTLHAKVSKVANARIAGGSLRAKLAAVPLIDRLGRVLRDVSPATGSGIDSGPIDYQAGHLALTDWPAGNPTLQIEGGLQQFGDQLVGAVSFRTPVSPLRPSSLTLAATSQAGTTLTASANADGVINSAQVVGRVDYQSGVARVYFRRSDAPEADQVLDVSHLGIAGVTTIAPQNVYAETVRYSAVGYTYLPLDAAVLGLDPVRLPSDGRVPIYRKGGFVVVGNEQTFGPNHVSNGQTLNLGRTRLSRIKVLGADGSVIATGYSTDLDAGTVTFTDVTGYAQPVTVIHRIEDMAMVSDVQISGRLSFTRPLTHAYPAGSSVSSALVLGDQRARVSVLFDQQTWNNTWADAPTGAVAPATYDDARAPLGVTNAGALTERWALEFTAPTQYRVTGEHVGQIATGNTGEDCSPVNPATGAPYFTIKATGWGSGWAAGNVLRFNTVGALGPVWLVRTVQQGPETVTDDRFELIARGDVDRP</sequence>
<organism evidence="1 2">
    <name type="scientific">Chitiniphilus eburneus</name>
    <dbReference type="NCBI Taxonomy" id="2571148"/>
    <lineage>
        <taxon>Bacteria</taxon>
        <taxon>Pseudomonadati</taxon>
        <taxon>Pseudomonadota</taxon>
        <taxon>Betaproteobacteria</taxon>
        <taxon>Neisseriales</taxon>
        <taxon>Chitinibacteraceae</taxon>
        <taxon>Chitiniphilus</taxon>
    </lineage>
</organism>